<keyword evidence="3" id="KW-1185">Reference proteome</keyword>
<dbReference type="CDD" id="cd06222">
    <property type="entry name" value="RNase_H_like"/>
    <property type="match status" value="1"/>
</dbReference>
<reference evidence="2 3" key="1">
    <citation type="submission" date="2023-03" db="EMBL/GenBank/DDBJ databases">
        <title>WGS of Gossypium arboreum.</title>
        <authorList>
            <person name="Yu D."/>
        </authorList>
    </citation>
    <scope>NUCLEOTIDE SEQUENCE [LARGE SCALE GENOMIC DNA]</scope>
    <source>
        <tissue evidence="2">Leaf</tissue>
    </source>
</reference>
<dbReference type="InterPro" id="IPR012337">
    <property type="entry name" value="RNaseH-like_sf"/>
</dbReference>
<dbReference type="EMBL" id="JARKNE010000001">
    <property type="protein sequence ID" value="KAK5844450.1"/>
    <property type="molecule type" value="Genomic_DNA"/>
</dbReference>
<dbReference type="Proteomes" id="UP001358586">
    <property type="component" value="Chromosome 1"/>
</dbReference>
<feature type="domain" description="RNase H type-1" evidence="1">
    <location>
        <begin position="19"/>
        <end position="113"/>
    </location>
</feature>
<dbReference type="InterPro" id="IPR036397">
    <property type="entry name" value="RNaseH_sf"/>
</dbReference>
<dbReference type="InterPro" id="IPR002156">
    <property type="entry name" value="RNaseH_domain"/>
</dbReference>
<name>A0ABR0QYQ6_GOSAR</name>
<dbReference type="PANTHER" id="PTHR47723:SF19">
    <property type="entry name" value="POLYNUCLEOTIDYL TRANSFERASE, RIBONUCLEASE H-LIKE SUPERFAMILY PROTEIN"/>
    <property type="match status" value="1"/>
</dbReference>
<dbReference type="Pfam" id="PF13456">
    <property type="entry name" value="RVT_3"/>
    <property type="match status" value="1"/>
</dbReference>
<evidence type="ECO:0000313" key="3">
    <source>
        <dbReference type="Proteomes" id="UP001358586"/>
    </source>
</evidence>
<comment type="caution">
    <text evidence="2">The sequence shown here is derived from an EMBL/GenBank/DDBJ whole genome shotgun (WGS) entry which is preliminary data.</text>
</comment>
<evidence type="ECO:0000259" key="1">
    <source>
        <dbReference type="Pfam" id="PF13456"/>
    </source>
</evidence>
<dbReference type="PANTHER" id="PTHR47723">
    <property type="entry name" value="OS05G0353850 PROTEIN"/>
    <property type="match status" value="1"/>
</dbReference>
<organism evidence="2 3">
    <name type="scientific">Gossypium arboreum</name>
    <name type="common">Tree cotton</name>
    <name type="synonym">Gossypium nanking</name>
    <dbReference type="NCBI Taxonomy" id="29729"/>
    <lineage>
        <taxon>Eukaryota</taxon>
        <taxon>Viridiplantae</taxon>
        <taxon>Streptophyta</taxon>
        <taxon>Embryophyta</taxon>
        <taxon>Tracheophyta</taxon>
        <taxon>Spermatophyta</taxon>
        <taxon>Magnoliopsida</taxon>
        <taxon>eudicotyledons</taxon>
        <taxon>Gunneridae</taxon>
        <taxon>Pentapetalae</taxon>
        <taxon>rosids</taxon>
        <taxon>malvids</taxon>
        <taxon>Malvales</taxon>
        <taxon>Malvaceae</taxon>
        <taxon>Malvoideae</taxon>
        <taxon>Gossypium</taxon>
    </lineage>
</organism>
<dbReference type="Gene3D" id="3.30.420.10">
    <property type="entry name" value="Ribonuclease H-like superfamily/Ribonuclease H"/>
    <property type="match status" value="1"/>
</dbReference>
<proteinExistence type="predicted"/>
<protein>
    <recommendedName>
        <fullName evidence="1">RNase H type-1 domain-containing protein</fullName>
    </recommendedName>
</protein>
<dbReference type="InterPro" id="IPR053151">
    <property type="entry name" value="RNase_H-like"/>
</dbReference>
<accession>A0ABR0QYQ6</accession>
<dbReference type="InterPro" id="IPR044730">
    <property type="entry name" value="RNase_H-like_dom_plant"/>
</dbReference>
<sequence>MRSPLTAQVSESKILLNTDRAVCLDTGYASAGGVARDEHGQWLFGFNRYLGKCSIFDAKLWAIFEGLKIAQQRGYDTIIILSNCLDAIRALQGSTIGTSNSALIRRIQNILTQENL</sequence>
<gene>
    <name evidence="2" type="ORF">PVK06_000590</name>
</gene>
<dbReference type="SUPFAM" id="SSF53098">
    <property type="entry name" value="Ribonuclease H-like"/>
    <property type="match status" value="1"/>
</dbReference>
<evidence type="ECO:0000313" key="2">
    <source>
        <dbReference type="EMBL" id="KAK5844450.1"/>
    </source>
</evidence>